<dbReference type="PIRSF" id="PIRSF016493">
    <property type="entry name" value="Glycyl_aminpptds"/>
    <property type="match status" value="1"/>
</dbReference>
<gene>
    <name evidence="2" type="ORF">F0P94_00930</name>
</gene>
<dbReference type="Gene3D" id="1.10.390.10">
    <property type="entry name" value="Neutral Protease Domain 2"/>
    <property type="match status" value="1"/>
</dbReference>
<dbReference type="PROSITE" id="PS50106">
    <property type="entry name" value="PDZ"/>
    <property type="match status" value="1"/>
</dbReference>
<organism evidence="2 3">
    <name type="scientific">Adhaeribacter soli</name>
    <dbReference type="NCBI Taxonomy" id="2607655"/>
    <lineage>
        <taxon>Bacteria</taxon>
        <taxon>Pseudomonadati</taxon>
        <taxon>Bacteroidota</taxon>
        <taxon>Cytophagia</taxon>
        <taxon>Cytophagales</taxon>
        <taxon>Hymenobacteraceae</taxon>
        <taxon>Adhaeribacter</taxon>
    </lineage>
</organism>
<feature type="domain" description="PDZ" evidence="1">
    <location>
        <begin position="449"/>
        <end position="527"/>
    </location>
</feature>
<dbReference type="Pfam" id="PF05299">
    <property type="entry name" value="Peptidase_M61"/>
    <property type="match status" value="1"/>
</dbReference>
<evidence type="ECO:0000259" key="1">
    <source>
        <dbReference type="PROSITE" id="PS50106"/>
    </source>
</evidence>
<dbReference type="Gene3D" id="2.30.42.10">
    <property type="match status" value="1"/>
</dbReference>
<dbReference type="Pfam" id="PF17899">
    <property type="entry name" value="Peptidase_M61_N"/>
    <property type="match status" value="1"/>
</dbReference>
<dbReference type="InterPro" id="IPR024191">
    <property type="entry name" value="Peptidase_M61"/>
</dbReference>
<evidence type="ECO:0000313" key="2">
    <source>
        <dbReference type="EMBL" id="KAA9346193.1"/>
    </source>
</evidence>
<dbReference type="Pfam" id="PF13180">
    <property type="entry name" value="PDZ_2"/>
    <property type="match status" value="1"/>
</dbReference>
<dbReference type="InterPro" id="IPR001478">
    <property type="entry name" value="PDZ"/>
</dbReference>
<reference evidence="2 3" key="1">
    <citation type="submission" date="2019-09" db="EMBL/GenBank/DDBJ databases">
        <title>Genome sequence of Adhaeribacter sp. M2.</title>
        <authorList>
            <person name="Srinivasan S."/>
        </authorList>
    </citation>
    <scope>NUCLEOTIDE SEQUENCE [LARGE SCALE GENOMIC DNA]</scope>
    <source>
        <strain evidence="2 3">M2</strain>
    </source>
</reference>
<proteinExistence type="predicted"/>
<dbReference type="SMART" id="SM00228">
    <property type="entry name" value="PDZ"/>
    <property type="match status" value="1"/>
</dbReference>
<name>A0A5N1J7W3_9BACT</name>
<keyword evidence="3" id="KW-1185">Reference proteome</keyword>
<dbReference type="SUPFAM" id="SSF55486">
    <property type="entry name" value="Metalloproteases ('zincins'), catalytic domain"/>
    <property type="match status" value="1"/>
</dbReference>
<protein>
    <submittedName>
        <fullName evidence="2">M61 family metallopeptidase</fullName>
    </submittedName>
</protein>
<dbReference type="EMBL" id="VTWT01000001">
    <property type="protein sequence ID" value="KAA9346193.1"/>
    <property type="molecule type" value="Genomic_DNA"/>
</dbReference>
<dbReference type="SUPFAM" id="SSF50156">
    <property type="entry name" value="PDZ domain-like"/>
    <property type="match status" value="1"/>
</dbReference>
<dbReference type="InterPro" id="IPR040756">
    <property type="entry name" value="Peptidase_M61_N"/>
</dbReference>
<dbReference type="AlphaFoldDB" id="A0A5N1J7W3"/>
<dbReference type="Proteomes" id="UP000326570">
    <property type="component" value="Unassembled WGS sequence"/>
</dbReference>
<evidence type="ECO:0000313" key="3">
    <source>
        <dbReference type="Proteomes" id="UP000326570"/>
    </source>
</evidence>
<dbReference type="InterPro" id="IPR027268">
    <property type="entry name" value="Peptidase_M4/M1_CTD_sf"/>
</dbReference>
<dbReference type="InterPro" id="IPR036034">
    <property type="entry name" value="PDZ_sf"/>
</dbReference>
<dbReference type="Gene3D" id="2.60.40.3650">
    <property type="match status" value="1"/>
</dbReference>
<accession>A0A5N1J7W3</accession>
<dbReference type="InterPro" id="IPR007963">
    <property type="entry name" value="Peptidase_M61_catalytic"/>
</dbReference>
<sequence>MPEPQTHYFEVEMRLQDFKDKFIDVKMPVWAPGSYLVREFPKNVEGFTATAGNKNLKAEKINKNTWRVYADKNRDVLVKYKVYAFELTVRTSFVDEMHAYLNGTSVFMYPAKYKQLPSELTIEPYGNWNQISTSLPTVGGNKWKLRADNYDILADSPIEIGTHKILTFEAAGVPHEVAMFGESNYDDAKIVADMKKIVEECTRVFGEHPVKGKYVFIIHNVLSGGGGLEHLNSTTLQVARWGYQPENSYNGFLALVAHEYFHLWNVKRLRPEPLGPFNYDAENYTTLLWVSEGLTSYYDDLLVRRAGFYSPERYLDVMGSSITNVENTPGVKVQTLSESSFDAWIKSYRPNENSRNAEISYYSKGALIGMLLDLEIMNQTKGEKDLDQVFRNMYQKYYKKLNRGFTEKEFKEELEKVAGIKFDTFFRDYVNGTVTPDYNKYLNYAGLRLTNLNANNQDAALGANTSNRDGKIVVTSVVRDGSAWKGGLNVNDEIIALNGYRITDDLNKSIAGRQPGDQLNLIVNRDGRLLSLDLTLEKNPNARYRIEKLPEQTPAQQTIYRKWLRLS</sequence>
<comment type="caution">
    <text evidence="2">The sequence shown here is derived from an EMBL/GenBank/DDBJ whole genome shotgun (WGS) entry which is preliminary data.</text>
</comment>